<comment type="caution">
    <text evidence="3">The sequence shown here is derived from an EMBL/GenBank/DDBJ whole genome shotgun (WGS) entry which is preliminary data.</text>
</comment>
<evidence type="ECO:0000259" key="2">
    <source>
        <dbReference type="Pfam" id="PF13205"/>
    </source>
</evidence>
<dbReference type="Pfam" id="PF13205">
    <property type="entry name" value="Big_5"/>
    <property type="match status" value="1"/>
</dbReference>
<evidence type="ECO:0000256" key="1">
    <source>
        <dbReference type="ARBA" id="ARBA00022729"/>
    </source>
</evidence>
<proteinExistence type="predicted"/>
<dbReference type="PROSITE" id="PS51257">
    <property type="entry name" value="PROKAR_LIPOPROTEIN"/>
    <property type="match status" value="1"/>
</dbReference>
<dbReference type="Gene3D" id="2.60.40.3710">
    <property type="match status" value="1"/>
</dbReference>
<keyword evidence="1" id="KW-0732">Signal</keyword>
<protein>
    <submittedName>
        <fullName evidence="3">Ig-like protein</fullName>
    </submittedName>
</protein>
<evidence type="ECO:0000313" key="4">
    <source>
        <dbReference type="Proteomes" id="UP000298429"/>
    </source>
</evidence>
<organism evidence="3 4">
    <name type="scientific">Leptospira barantonii</name>
    <dbReference type="NCBI Taxonomy" id="2023184"/>
    <lineage>
        <taxon>Bacteria</taxon>
        <taxon>Pseudomonadati</taxon>
        <taxon>Spirochaetota</taxon>
        <taxon>Spirochaetia</taxon>
        <taxon>Leptospirales</taxon>
        <taxon>Leptospiraceae</taxon>
        <taxon>Leptospira</taxon>
    </lineage>
</organism>
<dbReference type="InterPro" id="IPR032812">
    <property type="entry name" value="SbsA_Ig"/>
</dbReference>
<dbReference type="EMBL" id="RQGN01000098">
    <property type="protein sequence ID" value="TGL93485.1"/>
    <property type="molecule type" value="Genomic_DNA"/>
</dbReference>
<reference evidence="3 4" key="1">
    <citation type="journal article" date="2019" name="PLoS Negl. Trop. Dis.">
        <title>Revisiting the worldwide diversity of Leptospira species in the environment.</title>
        <authorList>
            <person name="Vincent A.T."/>
            <person name="Schiettekatte O."/>
            <person name="Bourhy P."/>
            <person name="Veyrier F.J."/>
            <person name="Picardeau M."/>
        </authorList>
    </citation>
    <scope>NUCLEOTIDE SEQUENCE [LARGE SCALE GENOMIC DNA]</scope>
    <source>
        <strain evidence="3 4">201702444</strain>
    </source>
</reference>
<dbReference type="Proteomes" id="UP000298429">
    <property type="component" value="Unassembled WGS sequence"/>
</dbReference>
<name>A0A5F2AYK7_9LEPT</name>
<dbReference type="AlphaFoldDB" id="A0A5F2AYK7"/>
<gene>
    <name evidence="3" type="ORF">EHQ76_17570</name>
</gene>
<accession>A0A5F2AYK7</accession>
<sequence length="1005" mass="106086">MINKEKSGVMKMNGKKVSIFAGIFAISIFLGIGCSADKNAGSPLNSVLSLFGVATDTTVSTNVVAPYTETDTPTSLPANFGTAAPEAVLFISSYSEVDRYKSIEIRFSHPMNKATVQADLVLSPSTGVLAGPGKGGEFYWASSSRLVFDPYREFKTNEQYTFSLTNASKTIDGQSLTSYSQSFTTEPDYLMTNKINTTNVLGGTNDVTFNKATTPTLTLTSTFTNPVVGANSIQSIKLKHMGDTNTGGITICSSSGVACDMTGTITTNLTASALPPFVGGNAYYYEITVNSGKIFKRFATFNYGNVNTLPNNMIAKGGSIILDQAQAMPFLSKVLERFTAGNFKVTNQTFNQFASLPPTTVRRTGYCIDYSGIGSFTMPSYIRTYGDSATGYGDGYCGPAGDEPGGFTQEGCATLIFTSCTDFDIDVYITGINVYTNVAGYPALQNIGVSMVANNTGELGFNFKGKTLAVDMVMIARSRGSLFLVIGAGNRFVFSTTAYLNYNDAPPADRSTIGKASLTVDTNGDASLNIFTPITNLSNFNTTDWSNNLTVKDRDGRVNQVKLEATTSGLAGWLAGTTEGAANGMVPSLTPLITRSMLRNFIEDVAPSVLNSIIGSLKNPGVNIALPSYLPAPLANFPLNVKIQLGSDSEVRVTGVNKGIVGSIDLGITAASPIGSPRTHQITSGFVVSKPTGPMSNIYQFSKSAANPGLLLSLTVDSITQAAYHLWKNRALDLNIDKGFIDTIKLYAGTDPLFQLTESLIKVSPIINILAPGRSQLIGINPTTGALVPAISGTDDIIIKVDPIQAPNGTLKPVTGTAKPKLEVNFTDIQLSILGKRADNSTYLISTARASLKGIADFDFVTFSNPTNNPAFANLNALKIVISNGPTLSYTLDILEGSAGAGAPNPFGLDPKGILAVVDPLVPSLIVPLVNNVLKEIPLPASISLPALTNPSNGNPCGIITKTTHSFLYTLPIVDTEPYPYVFGGLRLTAGGPAASDPGVLVTCP</sequence>
<evidence type="ECO:0000313" key="3">
    <source>
        <dbReference type="EMBL" id="TGL93485.1"/>
    </source>
</evidence>
<dbReference type="OrthoDB" id="342859at2"/>
<feature type="domain" description="SbsA Ig-like" evidence="2">
    <location>
        <begin position="96"/>
        <end position="185"/>
    </location>
</feature>